<feature type="compositionally biased region" description="Basic and acidic residues" evidence="1">
    <location>
        <begin position="10"/>
        <end position="19"/>
    </location>
</feature>
<protein>
    <submittedName>
        <fullName evidence="2">Uncharacterized protein</fullName>
    </submittedName>
</protein>
<organism evidence="2 3">
    <name type="scientific">Paramarasmius palmivorus</name>
    <dbReference type="NCBI Taxonomy" id="297713"/>
    <lineage>
        <taxon>Eukaryota</taxon>
        <taxon>Fungi</taxon>
        <taxon>Dikarya</taxon>
        <taxon>Basidiomycota</taxon>
        <taxon>Agaricomycotina</taxon>
        <taxon>Agaricomycetes</taxon>
        <taxon>Agaricomycetidae</taxon>
        <taxon>Agaricales</taxon>
        <taxon>Marasmiineae</taxon>
        <taxon>Marasmiaceae</taxon>
        <taxon>Paramarasmius</taxon>
    </lineage>
</organism>
<gene>
    <name evidence="2" type="ORF">VNI00_004175</name>
</gene>
<dbReference type="Proteomes" id="UP001383192">
    <property type="component" value="Unassembled WGS sequence"/>
</dbReference>
<name>A0AAW0DK39_9AGAR</name>
<feature type="region of interest" description="Disordered" evidence="1">
    <location>
        <begin position="1"/>
        <end position="22"/>
    </location>
</feature>
<keyword evidence="3" id="KW-1185">Reference proteome</keyword>
<evidence type="ECO:0000313" key="2">
    <source>
        <dbReference type="EMBL" id="KAK7052856.1"/>
    </source>
</evidence>
<sequence>MSSQRIPGQESRDPDRQAEGSRGAVDAGISILSRPVTIQTPVSANFGPNALTRPVADVILLSKDSVSFYVDEYSLLLFSTNNFNGLLPILDQGPEDRLIFLHDLHSSKLDIALQAIYKIPATSVSATGGGNLEELELLARGVGWLATFGIPARLVVLPYTHIFDRILSFAPLYPLVSYAIAGHHELEELAIAVSPHTLPVELSNVTEELAEQMGVKYLRRLFRLQLDRQDILMGLLRPEPEIHTPTQQCSLEDQRVLKTKWDMAISSLVRVVRADTTTNLIREVVTTFTSDVACENCLRARDTRLNTILTEWSMSLRTI</sequence>
<proteinExistence type="predicted"/>
<reference evidence="2 3" key="1">
    <citation type="submission" date="2024-01" db="EMBL/GenBank/DDBJ databases">
        <title>A draft genome for a cacao thread blight-causing isolate of Paramarasmius palmivorus.</title>
        <authorList>
            <person name="Baruah I.K."/>
            <person name="Bukari Y."/>
            <person name="Amoako-Attah I."/>
            <person name="Meinhardt L.W."/>
            <person name="Bailey B.A."/>
            <person name="Cohen S.P."/>
        </authorList>
    </citation>
    <scope>NUCLEOTIDE SEQUENCE [LARGE SCALE GENOMIC DNA]</scope>
    <source>
        <strain evidence="2 3">GH-12</strain>
    </source>
</reference>
<evidence type="ECO:0000256" key="1">
    <source>
        <dbReference type="SAM" id="MobiDB-lite"/>
    </source>
</evidence>
<dbReference type="AlphaFoldDB" id="A0AAW0DK39"/>
<dbReference type="EMBL" id="JAYKXP010000011">
    <property type="protein sequence ID" value="KAK7052856.1"/>
    <property type="molecule type" value="Genomic_DNA"/>
</dbReference>
<evidence type="ECO:0000313" key="3">
    <source>
        <dbReference type="Proteomes" id="UP001383192"/>
    </source>
</evidence>
<comment type="caution">
    <text evidence="2">The sequence shown here is derived from an EMBL/GenBank/DDBJ whole genome shotgun (WGS) entry which is preliminary data.</text>
</comment>
<accession>A0AAW0DK39</accession>